<dbReference type="PROSITE" id="PS50006">
    <property type="entry name" value="FHA_DOMAIN"/>
    <property type="match status" value="1"/>
</dbReference>
<dbReference type="SUPFAM" id="SSF49879">
    <property type="entry name" value="SMAD/FHA domain"/>
    <property type="match status" value="1"/>
</dbReference>
<dbReference type="InterPro" id="IPR008984">
    <property type="entry name" value="SMAD_FHA_dom_sf"/>
</dbReference>
<feature type="domain" description="FHA" evidence="2">
    <location>
        <begin position="54"/>
        <end position="79"/>
    </location>
</feature>
<name>A0A8D3DIV7_SCOMX</name>
<organism evidence="3 4">
    <name type="scientific">Scophthalmus maximus</name>
    <name type="common">Turbot</name>
    <name type="synonym">Psetta maxima</name>
    <dbReference type="NCBI Taxonomy" id="52904"/>
    <lineage>
        <taxon>Eukaryota</taxon>
        <taxon>Metazoa</taxon>
        <taxon>Chordata</taxon>
        <taxon>Craniata</taxon>
        <taxon>Vertebrata</taxon>
        <taxon>Euteleostomi</taxon>
        <taxon>Actinopterygii</taxon>
        <taxon>Neopterygii</taxon>
        <taxon>Teleostei</taxon>
        <taxon>Neoteleostei</taxon>
        <taxon>Acanthomorphata</taxon>
        <taxon>Carangaria</taxon>
        <taxon>Pleuronectiformes</taxon>
        <taxon>Pleuronectoidei</taxon>
        <taxon>Scophthalmidae</taxon>
        <taxon>Scophthalmus</taxon>
    </lineage>
</organism>
<proteinExistence type="predicted"/>
<dbReference type="Gene3D" id="2.60.200.20">
    <property type="match status" value="1"/>
</dbReference>
<sequence>MDATQMISDSILESNEEEKEEEPEDKRDRPLAKLCILKNEHVPETELPLFLGDNVLGRDPNTCPLLLPAPSISKQHASILEALVWDLGSMNGTCKGRLKLTPNVRKKCHSLHRSDPCI</sequence>
<dbReference type="Ensembl" id="ENSSMAT00000046733.1">
    <property type="protein sequence ID" value="ENSSMAP00000059466.1"/>
    <property type="gene ID" value="ENSSMAG00000022762.1"/>
</dbReference>
<evidence type="ECO:0000256" key="1">
    <source>
        <dbReference type="SAM" id="MobiDB-lite"/>
    </source>
</evidence>
<evidence type="ECO:0000313" key="4">
    <source>
        <dbReference type="Proteomes" id="UP000694558"/>
    </source>
</evidence>
<dbReference type="Pfam" id="PF00498">
    <property type="entry name" value="FHA"/>
    <property type="match status" value="1"/>
</dbReference>
<evidence type="ECO:0000259" key="2">
    <source>
        <dbReference type="PROSITE" id="PS50006"/>
    </source>
</evidence>
<protein>
    <recommendedName>
        <fullName evidence="2">FHA domain-containing protein</fullName>
    </recommendedName>
</protein>
<feature type="region of interest" description="Disordered" evidence="1">
    <location>
        <begin position="1"/>
        <end position="29"/>
    </location>
</feature>
<feature type="compositionally biased region" description="Acidic residues" evidence="1">
    <location>
        <begin position="14"/>
        <end position="23"/>
    </location>
</feature>
<evidence type="ECO:0000313" key="3">
    <source>
        <dbReference type="Ensembl" id="ENSSMAP00000059466.1"/>
    </source>
</evidence>
<accession>A0A8D3DIV7</accession>
<dbReference type="InterPro" id="IPR000253">
    <property type="entry name" value="FHA_dom"/>
</dbReference>
<reference evidence="3" key="1">
    <citation type="submission" date="2023-05" db="EMBL/GenBank/DDBJ databases">
        <title>High-quality long-read genome of Scophthalmus maximus.</title>
        <authorList>
            <person name="Lien S."/>
            <person name="Martinez P."/>
        </authorList>
    </citation>
    <scope>NUCLEOTIDE SEQUENCE [LARGE SCALE GENOMIC DNA]</scope>
</reference>
<reference evidence="3" key="2">
    <citation type="submission" date="2025-08" db="UniProtKB">
        <authorList>
            <consortium name="Ensembl"/>
        </authorList>
    </citation>
    <scope>IDENTIFICATION</scope>
</reference>
<dbReference type="GeneTree" id="ENSGT00940000161757"/>
<feature type="compositionally biased region" description="Polar residues" evidence="1">
    <location>
        <begin position="1"/>
        <end position="13"/>
    </location>
</feature>
<dbReference type="Proteomes" id="UP000694558">
    <property type="component" value="Chromosome 1"/>
</dbReference>
<dbReference type="AlphaFoldDB" id="A0A8D3DIV7"/>